<feature type="transmembrane region" description="Helical" evidence="6">
    <location>
        <begin position="58"/>
        <end position="78"/>
    </location>
</feature>
<protein>
    <recommendedName>
        <fullName evidence="7">Major facilitator superfamily (MFS) profile domain-containing protein</fullName>
    </recommendedName>
</protein>
<feature type="domain" description="Major facilitator superfamily (MFS) profile" evidence="7">
    <location>
        <begin position="64"/>
        <end position="529"/>
    </location>
</feature>
<feature type="transmembrane region" description="Helical" evidence="6">
    <location>
        <begin position="99"/>
        <end position="120"/>
    </location>
</feature>
<feature type="transmembrane region" description="Helical" evidence="6">
    <location>
        <begin position="507"/>
        <end position="526"/>
    </location>
</feature>
<evidence type="ECO:0000313" key="8">
    <source>
        <dbReference type="EMBL" id="KAK4504441.1"/>
    </source>
</evidence>
<dbReference type="Proteomes" id="UP001305779">
    <property type="component" value="Unassembled WGS sequence"/>
</dbReference>
<dbReference type="CDD" id="cd17502">
    <property type="entry name" value="MFS_Azr1_MDR_like"/>
    <property type="match status" value="1"/>
</dbReference>
<name>A0ABR0ETL3_ZASCE</name>
<feature type="compositionally biased region" description="Polar residues" evidence="5">
    <location>
        <begin position="21"/>
        <end position="35"/>
    </location>
</feature>
<dbReference type="InterPro" id="IPR020846">
    <property type="entry name" value="MFS_dom"/>
</dbReference>
<feature type="transmembrane region" description="Helical" evidence="6">
    <location>
        <begin position="305"/>
        <end position="330"/>
    </location>
</feature>
<evidence type="ECO:0000256" key="1">
    <source>
        <dbReference type="ARBA" id="ARBA00004141"/>
    </source>
</evidence>
<evidence type="ECO:0000256" key="4">
    <source>
        <dbReference type="ARBA" id="ARBA00023136"/>
    </source>
</evidence>
<feature type="transmembrane region" description="Helical" evidence="6">
    <location>
        <begin position="433"/>
        <end position="456"/>
    </location>
</feature>
<dbReference type="PANTHER" id="PTHR23501:SF201">
    <property type="entry name" value="MFS AFLATOXIN EFFLUX PUMP"/>
    <property type="match status" value="1"/>
</dbReference>
<proteinExistence type="predicted"/>
<dbReference type="PANTHER" id="PTHR23501">
    <property type="entry name" value="MAJOR FACILITATOR SUPERFAMILY"/>
    <property type="match status" value="1"/>
</dbReference>
<dbReference type="InterPro" id="IPR036259">
    <property type="entry name" value="MFS_trans_sf"/>
</dbReference>
<keyword evidence="2 6" id="KW-0812">Transmembrane</keyword>
<feature type="region of interest" description="Disordered" evidence="5">
    <location>
        <begin position="1"/>
        <end position="51"/>
    </location>
</feature>
<evidence type="ECO:0000259" key="7">
    <source>
        <dbReference type="PROSITE" id="PS50850"/>
    </source>
</evidence>
<feature type="transmembrane region" description="Helical" evidence="6">
    <location>
        <begin position="342"/>
        <end position="362"/>
    </location>
</feature>
<dbReference type="SUPFAM" id="SSF103473">
    <property type="entry name" value="MFS general substrate transporter"/>
    <property type="match status" value="1"/>
</dbReference>
<evidence type="ECO:0000256" key="5">
    <source>
        <dbReference type="SAM" id="MobiDB-lite"/>
    </source>
</evidence>
<evidence type="ECO:0000256" key="2">
    <source>
        <dbReference type="ARBA" id="ARBA00022692"/>
    </source>
</evidence>
<feature type="transmembrane region" description="Helical" evidence="6">
    <location>
        <begin position="193"/>
        <end position="216"/>
    </location>
</feature>
<comment type="subcellular location">
    <subcellularLocation>
        <location evidence="1">Membrane</location>
        <topology evidence="1">Multi-pass membrane protein</topology>
    </subcellularLocation>
</comment>
<sequence>MDREWPPIKHEDDHWGHVEVDTSQANSEGQVNQAIDNAPQPTAPPPSPVSDDGDIPKGLTFALIMVSFWSCIFMVSLDRTIVATTIPTITDEFHSSDDVLWYSGAYLMASCATQLLWGRVCTFYKLRYLTVVAAALFIIGSAICGSAPNSLALIIGRAVAGMGQAAIFTCSTVIIVLIVPLRKRPLYASISTMLLGIASILGPLIGLAIAALIVLLRIDPPIREKLSVWSQIRRMDPPGQLCLLTSVICLLLALQWGGVKYGWSSGRIIALFVLSGVLILAFWIIQALQKTNATINLSIIGQRSVAASTVFATFIGGTNIVMTYWLAIWFQVVKGTTALGSGIHTLPLVISYTLLSMSCGVVVTRSGYYQPPMYLSSVLVPVGTGLMTTFVSATPSAKWIGYQIIVGCGLGIGTPLATVAVQNSLAKADTPVGITLVLFAQSMGGAVLNAIAQALYDERLQSGLEAIPGIDPIELVTSGATNFRQTVPPGILHKVLSVYSVALKGPFYVAVVACAMMIIPALVVEWKKLPPKPEAMRNPPTNNRQRSPAESEEHILPVSSAAPSLALPDYEPFAIELESETRTLEHSGPI</sequence>
<dbReference type="Pfam" id="PF07690">
    <property type="entry name" value="MFS_1"/>
    <property type="match status" value="1"/>
</dbReference>
<feature type="transmembrane region" description="Helical" evidence="6">
    <location>
        <begin position="374"/>
        <end position="393"/>
    </location>
</feature>
<feature type="transmembrane region" description="Helical" evidence="6">
    <location>
        <begin position="126"/>
        <end position="147"/>
    </location>
</feature>
<organism evidence="8 9">
    <name type="scientific">Zasmidium cellare</name>
    <name type="common">Wine cellar mold</name>
    <name type="synonym">Racodium cellare</name>
    <dbReference type="NCBI Taxonomy" id="395010"/>
    <lineage>
        <taxon>Eukaryota</taxon>
        <taxon>Fungi</taxon>
        <taxon>Dikarya</taxon>
        <taxon>Ascomycota</taxon>
        <taxon>Pezizomycotina</taxon>
        <taxon>Dothideomycetes</taxon>
        <taxon>Dothideomycetidae</taxon>
        <taxon>Mycosphaerellales</taxon>
        <taxon>Mycosphaerellaceae</taxon>
        <taxon>Zasmidium</taxon>
    </lineage>
</organism>
<feature type="compositionally biased region" description="Basic and acidic residues" evidence="5">
    <location>
        <begin position="1"/>
        <end position="20"/>
    </location>
</feature>
<accession>A0ABR0ETL3</accession>
<feature type="transmembrane region" description="Helical" evidence="6">
    <location>
        <begin position="237"/>
        <end position="256"/>
    </location>
</feature>
<dbReference type="InterPro" id="IPR011701">
    <property type="entry name" value="MFS"/>
</dbReference>
<gene>
    <name evidence="8" type="ORF">PRZ48_005357</name>
</gene>
<feature type="transmembrane region" description="Helical" evidence="6">
    <location>
        <begin position="268"/>
        <end position="285"/>
    </location>
</feature>
<feature type="transmembrane region" description="Helical" evidence="6">
    <location>
        <begin position="399"/>
        <end position="421"/>
    </location>
</feature>
<keyword evidence="4 6" id="KW-0472">Membrane</keyword>
<dbReference type="PROSITE" id="PS50850">
    <property type="entry name" value="MFS"/>
    <property type="match status" value="1"/>
</dbReference>
<keyword evidence="9" id="KW-1185">Reference proteome</keyword>
<feature type="transmembrane region" description="Helical" evidence="6">
    <location>
        <begin position="159"/>
        <end position="181"/>
    </location>
</feature>
<evidence type="ECO:0000256" key="6">
    <source>
        <dbReference type="SAM" id="Phobius"/>
    </source>
</evidence>
<comment type="caution">
    <text evidence="8">The sequence shown here is derived from an EMBL/GenBank/DDBJ whole genome shotgun (WGS) entry which is preliminary data.</text>
</comment>
<dbReference type="EMBL" id="JAXOVC010000003">
    <property type="protein sequence ID" value="KAK4504441.1"/>
    <property type="molecule type" value="Genomic_DNA"/>
</dbReference>
<keyword evidence="3 6" id="KW-1133">Transmembrane helix</keyword>
<evidence type="ECO:0000256" key="3">
    <source>
        <dbReference type="ARBA" id="ARBA00022989"/>
    </source>
</evidence>
<dbReference type="Gene3D" id="1.20.1250.20">
    <property type="entry name" value="MFS general substrate transporter like domains"/>
    <property type="match status" value="1"/>
</dbReference>
<evidence type="ECO:0000313" key="9">
    <source>
        <dbReference type="Proteomes" id="UP001305779"/>
    </source>
</evidence>
<reference evidence="8 9" key="1">
    <citation type="journal article" date="2023" name="G3 (Bethesda)">
        <title>A chromosome-level genome assembly of Zasmidium syzygii isolated from banana leaves.</title>
        <authorList>
            <person name="van Westerhoven A.C."/>
            <person name="Mehrabi R."/>
            <person name="Talebi R."/>
            <person name="Steentjes M.B.F."/>
            <person name="Corcolon B."/>
            <person name="Chong P.A."/>
            <person name="Kema G.H.J."/>
            <person name="Seidl M.F."/>
        </authorList>
    </citation>
    <scope>NUCLEOTIDE SEQUENCE [LARGE SCALE GENOMIC DNA]</scope>
    <source>
        <strain evidence="8 9">P124</strain>
    </source>
</reference>
<feature type="region of interest" description="Disordered" evidence="5">
    <location>
        <begin position="532"/>
        <end position="563"/>
    </location>
</feature>